<feature type="domain" description="LysM" evidence="3">
    <location>
        <begin position="51"/>
        <end position="95"/>
    </location>
</feature>
<dbReference type="InterPro" id="IPR036779">
    <property type="entry name" value="LysM_dom_sf"/>
</dbReference>
<accession>A0A370GYY2</accession>
<dbReference type="InterPro" id="IPR017853">
    <property type="entry name" value="GH"/>
</dbReference>
<keyword evidence="6" id="KW-1185">Reference proteome</keyword>
<dbReference type="InterPro" id="IPR041704">
    <property type="entry name" value="CFLE_GH18"/>
</dbReference>
<proteinExistence type="predicted"/>
<evidence type="ECO:0000259" key="3">
    <source>
        <dbReference type="PROSITE" id="PS51782"/>
    </source>
</evidence>
<evidence type="ECO:0000313" key="5">
    <source>
        <dbReference type="EMBL" id="RDI47854.1"/>
    </source>
</evidence>
<evidence type="ECO:0000256" key="2">
    <source>
        <dbReference type="ARBA" id="ARBA00023295"/>
    </source>
</evidence>
<dbReference type="GO" id="GO:0005975">
    <property type="term" value="P:carbohydrate metabolic process"/>
    <property type="evidence" value="ECO:0007669"/>
    <property type="project" value="InterPro"/>
</dbReference>
<dbReference type="PROSITE" id="PS51910">
    <property type="entry name" value="GH18_2"/>
    <property type="match status" value="1"/>
</dbReference>
<name>A0A370GYY2_9BACI</name>
<keyword evidence="1" id="KW-0378">Hydrolase</keyword>
<comment type="caution">
    <text evidence="5">The sequence shown here is derived from an EMBL/GenBank/DDBJ whole genome shotgun (WGS) entry which is preliminary data.</text>
</comment>
<dbReference type="RefSeq" id="WP_114744052.1">
    <property type="nucleotide sequence ID" value="NZ_QQAY01000001.1"/>
</dbReference>
<dbReference type="GO" id="GO:0012505">
    <property type="term" value="C:endomembrane system"/>
    <property type="evidence" value="ECO:0007669"/>
    <property type="project" value="TreeGrafter"/>
</dbReference>
<gene>
    <name evidence="5" type="ORF">DFR59_101519</name>
</gene>
<dbReference type="InterPro" id="IPR001223">
    <property type="entry name" value="Glyco_hydro18_cat"/>
</dbReference>
<evidence type="ECO:0000313" key="6">
    <source>
        <dbReference type="Proteomes" id="UP000255326"/>
    </source>
</evidence>
<dbReference type="PANTHER" id="PTHR46066">
    <property type="entry name" value="CHITINASE DOMAIN-CONTAINING PROTEIN 1 FAMILY MEMBER"/>
    <property type="match status" value="1"/>
</dbReference>
<reference evidence="5 6" key="1">
    <citation type="submission" date="2018-07" db="EMBL/GenBank/DDBJ databases">
        <title>Genomic Encyclopedia of Type Strains, Phase IV (KMG-IV): sequencing the most valuable type-strain genomes for metagenomic binning, comparative biology and taxonomic classification.</title>
        <authorList>
            <person name="Goeker M."/>
        </authorList>
    </citation>
    <scope>NUCLEOTIDE SEQUENCE [LARGE SCALE GENOMIC DNA]</scope>
    <source>
        <strain evidence="5 6">DSM 25281</strain>
    </source>
</reference>
<dbReference type="GO" id="GO:0070492">
    <property type="term" value="F:oligosaccharide binding"/>
    <property type="evidence" value="ECO:0007669"/>
    <property type="project" value="TreeGrafter"/>
</dbReference>
<dbReference type="Proteomes" id="UP000255326">
    <property type="component" value="Unassembled WGS sequence"/>
</dbReference>
<dbReference type="GO" id="GO:0016798">
    <property type="term" value="F:hydrolase activity, acting on glycosyl bonds"/>
    <property type="evidence" value="ECO:0007669"/>
    <property type="project" value="UniProtKB-KW"/>
</dbReference>
<dbReference type="Gene3D" id="3.20.20.80">
    <property type="entry name" value="Glycosidases"/>
    <property type="match status" value="1"/>
</dbReference>
<dbReference type="PANTHER" id="PTHR46066:SF2">
    <property type="entry name" value="CHITINASE DOMAIN-CONTAINING PROTEIN 1"/>
    <property type="match status" value="1"/>
</dbReference>
<dbReference type="CDD" id="cd02874">
    <property type="entry name" value="GH18_CFLE_spore_hydrolase"/>
    <property type="match status" value="1"/>
</dbReference>
<dbReference type="EMBL" id="QQAY01000001">
    <property type="protein sequence ID" value="RDI47854.1"/>
    <property type="molecule type" value="Genomic_DNA"/>
</dbReference>
<organism evidence="5 6">
    <name type="scientific">Falsibacillus pallidus</name>
    <dbReference type="NCBI Taxonomy" id="493781"/>
    <lineage>
        <taxon>Bacteria</taxon>
        <taxon>Bacillati</taxon>
        <taxon>Bacillota</taxon>
        <taxon>Bacilli</taxon>
        <taxon>Bacillales</taxon>
        <taxon>Bacillaceae</taxon>
        <taxon>Falsibacillus</taxon>
    </lineage>
</organism>
<evidence type="ECO:0000259" key="4">
    <source>
        <dbReference type="PROSITE" id="PS51910"/>
    </source>
</evidence>
<dbReference type="OrthoDB" id="9769314at2"/>
<dbReference type="SUPFAM" id="SSF54106">
    <property type="entry name" value="LysM domain"/>
    <property type="match status" value="3"/>
</dbReference>
<dbReference type="Gene3D" id="3.10.50.10">
    <property type="match status" value="1"/>
</dbReference>
<keyword evidence="2" id="KW-0326">Glycosidase</keyword>
<feature type="domain" description="LysM" evidence="3">
    <location>
        <begin position="98"/>
        <end position="142"/>
    </location>
</feature>
<dbReference type="GO" id="GO:0008061">
    <property type="term" value="F:chitin binding"/>
    <property type="evidence" value="ECO:0007669"/>
    <property type="project" value="InterPro"/>
</dbReference>
<dbReference type="Gene3D" id="3.10.350.10">
    <property type="entry name" value="LysM domain"/>
    <property type="match status" value="3"/>
</dbReference>
<dbReference type="InterPro" id="IPR011583">
    <property type="entry name" value="Chitinase_II/V-like_cat"/>
</dbReference>
<dbReference type="Pfam" id="PF00704">
    <property type="entry name" value="Glyco_hydro_18"/>
    <property type="match status" value="1"/>
</dbReference>
<dbReference type="SUPFAM" id="SSF51445">
    <property type="entry name" value="(Trans)glycosidases"/>
    <property type="match status" value="1"/>
</dbReference>
<dbReference type="SMART" id="SM00636">
    <property type="entry name" value="Glyco_18"/>
    <property type="match status" value="1"/>
</dbReference>
<dbReference type="SMART" id="SM00257">
    <property type="entry name" value="LysM"/>
    <property type="match status" value="3"/>
</dbReference>
<dbReference type="InterPro" id="IPR018392">
    <property type="entry name" value="LysM"/>
</dbReference>
<dbReference type="Pfam" id="PF01476">
    <property type="entry name" value="LysM"/>
    <property type="match status" value="3"/>
</dbReference>
<dbReference type="AlphaFoldDB" id="A0A370GYY2"/>
<feature type="domain" description="GH18" evidence="4">
    <location>
        <begin position="150"/>
        <end position="473"/>
    </location>
</feature>
<sequence length="473" mass="53372">MKIHVVQYGENLWLISQKYGAAINQIVSLNLLPSANKLLPGEALMIPEPSKEYVVSRGDTLYSIAQKTNSAFSELQRINQISNPDALFPGEFLILPSFSYTIQSGDNLWKISQKFGVPLQSLFEMNGLNQNSMLYAGQQIKIPALERPEAEVNAYTTSTTDSERQKVQQLAQYFTYLSPFTHAVTKEGTITTLGSKNDQVLIPAAKSNQAATLLVLTNFANGKFDSDLAAAILRDPALQDKLIGNILTELRKGYSGVNFDFEYVNPEDRDNYSAFLKKVVSKLHPEGFSVSTALAPKLKADQKGLLYEAHDYKAQGQIVDFIVLMTYEWGWAGGPPLAIAPINEVRKVLDYAVTVIPANKIMMGAPLYGRDWKIPWQKGTIARTISPIDARKLAVRYNVPINYNYTYESPYFRYTDESGQQHEVWFEDARSMKAKMDTVKIYQLRGISYWELANEFPQNWTVQRNAFRVKKIL</sequence>
<feature type="domain" description="LysM" evidence="3">
    <location>
        <begin position="2"/>
        <end position="46"/>
    </location>
</feature>
<dbReference type="PROSITE" id="PS51782">
    <property type="entry name" value="LYSM"/>
    <property type="match status" value="3"/>
</dbReference>
<protein>
    <submittedName>
        <fullName evidence="5">Spore germination protein</fullName>
    </submittedName>
</protein>
<dbReference type="InterPro" id="IPR029070">
    <property type="entry name" value="Chitinase_insertion_sf"/>
</dbReference>
<dbReference type="CDD" id="cd00118">
    <property type="entry name" value="LysM"/>
    <property type="match status" value="3"/>
</dbReference>
<evidence type="ECO:0000256" key="1">
    <source>
        <dbReference type="ARBA" id="ARBA00022801"/>
    </source>
</evidence>